<accession>A0AAE2ZJ56</accession>
<dbReference type="InterPro" id="IPR001412">
    <property type="entry name" value="aa-tRNA-synth_I_CS"/>
</dbReference>
<organism evidence="11 12">
    <name type="scientific">Flavimaribacter sediminis</name>
    <dbReference type="NCBI Taxonomy" id="2865987"/>
    <lineage>
        <taxon>Bacteria</taxon>
        <taxon>Pseudomonadati</taxon>
        <taxon>Pseudomonadota</taxon>
        <taxon>Alphaproteobacteria</taxon>
        <taxon>Hyphomicrobiales</taxon>
        <taxon>Rhizobiaceae</taxon>
        <taxon>Flavimaribacter</taxon>
    </lineage>
</organism>
<dbReference type="GO" id="GO:0005737">
    <property type="term" value="C:cytoplasm"/>
    <property type="evidence" value="ECO:0007669"/>
    <property type="project" value="UniProtKB-SubCell"/>
</dbReference>
<feature type="binding site" evidence="10">
    <location>
        <position position="307"/>
    </location>
    <ligand>
        <name>ATP</name>
        <dbReference type="ChEBI" id="CHEBI:30616"/>
    </ligand>
</feature>
<dbReference type="InterPro" id="IPR020751">
    <property type="entry name" value="aa-tRNA-synth_I_codon-bd_sub2"/>
</dbReference>
<evidence type="ECO:0000256" key="2">
    <source>
        <dbReference type="ARBA" id="ARBA00005594"/>
    </source>
</evidence>
<feature type="short sequence motif" description="'HIGH' region" evidence="10">
    <location>
        <begin position="54"/>
        <end position="62"/>
    </location>
</feature>
<dbReference type="PANTHER" id="PTHR37940:SF1">
    <property type="entry name" value="LYSINE--TRNA LIGASE"/>
    <property type="match status" value="1"/>
</dbReference>
<dbReference type="EC" id="6.1.1.6" evidence="10"/>
<evidence type="ECO:0000256" key="8">
    <source>
        <dbReference type="ARBA" id="ARBA00023146"/>
    </source>
</evidence>
<gene>
    <name evidence="10" type="primary">lysS</name>
    <name evidence="11" type="ORF">K1W69_10920</name>
</gene>
<dbReference type="Gene3D" id="1.10.10.350">
    <property type="match status" value="1"/>
</dbReference>
<dbReference type="SUPFAM" id="SSF52374">
    <property type="entry name" value="Nucleotidylyl transferase"/>
    <property type="match status" value="1"/>
</dbReference>
<dbReference type="GO" id="GO:0004824">
    <property type="term" value="F:lysine-tRNA ligase activity"/>
    <property type="evidence" value="ECO:0007669"/>
    <property type="project" value="UniProtKB-UniRule"/>
</dbReference>
<evidence type="ECO:0000256" key="7">
    <source>
        <dbReference type="ARBA" id="ARBA00022917"/>
    </source>
</evidence>
<dbReference type="GO" id="GO:0006430">
    <property type="term" value="P:lysyl-tRNA aminoacylation"/>
    <property type="evidence" value="ECO:0007669"/>
    <property type="project" value="UniProtKB-UniRule"/>
</dbReference>
<feature type="short sequence motif" description="'KMSKS' region" evidence="10">
    <location>
        <begin position="304"/>
        <end position="308"/>
    </location>
</feature>
<dbReference type="Pfam" id="PF01921">
    <property type="entry name" value="tRNA-synt_1f"/>
    <property type="match status" value="1"/>
</dbReference>
<evidence type="ECO:0000313" key="11">
    <source>
        <dbReference type="EMBL" id="MBW8637699.1"/>
    </source>
</evidence>
<dbReference type="SUPFAM" id="SSF48163">
    <property type="entry name" value="An anticodon-binding domain of class I aminoacyl-tRNA synthetases"/>
    <property type="match status" value="1"/>
</dbReference>
<dbReference type="NCBIfam" id="NF001968">
    <property type="entry name" value="PRK00750.1-2"/>
    <property type="match status" value="1"/>
</dbReference>
<keyword evidence="6 10" id="KW-0067">ATP-binding</keyword>
<keyword evidence="12" id="KW-1185">Reference proteome</keyword>
<evidence type="ECO:0000256" key="9">
    <source>
        <dbReference type="ARBA" id="ARBA00048573"/>
    </source>
</evidence>
<dbReference type="InterPro" id="IPR014729">
    <property type="entry name" value="Rossmann-like_a/b/a_fold"/>
</dbReference>
<evidence type="ECO:0000256" key="1">
    <source>
        <dbReference type="ARBA" id="ARBA00004496"/>
    </source>
</evidence>
<name>A0AAE2ZJ56_9HYPH</name>
<evidence type="ECO:0000256" key="3">
    <source>
        <dbReference type="ARBA" id="ARBA00022490"/>
    </source>
</evidence>
<dbReference type="RefSeq" id="WP_220228389.1">
    <property type="nucleotide sequence ID" value="NZ_JAICBX010000002.1"/>
</dbReference>
<evidence type="ECO:0000256" key="5">
    <source>
        <dbReference type="ARBA" id="ARBA00022741"/>
    </source>
</evidence>
<dbReference type="GO" id="GO:0000049">
    <property type="term" value="F:tRNA binding"/>
    <property type="evidence" value="ECO:0007669"/>
    <property type="project" value="InterPro"/>
</dbReference>
<keyword evidence="4 10" id="KW-0436">Ligase</keyword>
<comment type="subcellular location">
    <subcellularLocation>
        <location evidence="1 10">Cytoplasm</location>
    </subcellularLocation>
</comment>
<keyword evidence="8 10" id="KW-0030">Aminoacyl-tRNA synthetase</keyword>
<evidence type="ECO:0000256" key="10">
    <source>
        <dbReference type="HAMAP-Rule" id="MF_00177"/>
    </source>
</evidence>
<evidence type="ECO:0000256" key="6">
    <source>
        <dbReference type="ARBA" id="ARBA00022840"/>
    </source>
</evidence>
<keyword evidence="3 10" id="KW-0963">Cytoplasm</keyword>
<dbReference type="PANTHER" id="PTHR37940">
    <property type="entry name" value="LYSINE--TRNA LIGASE"/>
    <property type="match status" value="1"/>
</dbReference>
<evidence type="ECO:0000313" key="12">
    <source>
        <dbReference type="Proteomes" id="UP001196509"/>
    </source>
</evidence>
<dbReference type="Gene3D" id="3.40.50.620">
    <property type="entry name" value="HUPs"/>
    <property type="match status" value="2"/>
</dbReference>
<keyword evidence="5 10" id="KW-0547">Nucleotide-binding</keyword>
<dbReference type="HAMAP" id="MF_00177">
    <property type="entry name" value="Lys_tRNA_synth_class1"/>
    <property type="match status" value="1"/>
</dbReference>
<proteinExistence type="inferred from homology"/>
<dbReference type="EMBL" id="JAICBX010000002">
    <property type="protein sequence ID" value="MBW8637699.1"/>
    <property type="molecule type" value="Genomic_DNA"/>
</dbReference>
<dbReference type="InterPro" id="IPR008925">
    <property type="entry name" value="aa_tRNA-synth_I_cd-bd_sf"/>
</dbReference>
<dbReference type="InterPro" id="IPR002904">
    <property type="entry name" value="Lys-tRNA-ligase"/>
</dbReference>
<comment type="similarity">
    <text evidence="2 10">Belongs to the class-I aminoacyl-tRNA synthetase family.</text>
</comment>
<comment type="catalytic activity">
    <reaction evidence="9 10">
        <text>tRNA(Lys) + L-lysine + ATP = L-lysyl-tRNA(Lys) + AMP + diphosphate</text>
        <dbReference type="Rhea" id="RHEA:20792"/>
        <dbReference type="Rhea" id="RHEA-COMP:9696"/>
        <dbReference type="Rhea" id="RHEA-COMP:9697"/>
        <dbReference type="ChEBI" id="CHEBI:30616"/>
        <dbReference type="ChEBI" id="CHEBI:32551"/>
        <dbReference type="ChEBI" id="CHEBI:33019"/>
        <dbReference type="ChEBI" id="CHEBI:78442"/>
        <dbReference type="ChEBI" id="CHEBI:78529"/>
        <dbReference type="ChEBI" id="CHEBI:456215"/>
        <dbReference type="EC" id="6.1.1.6"/>
    </reaction>
</comment>
<dbReference type="GO" id="GO:0005524">
    <property type="term" value="F:ATP binding"/>
    <property type="evidence" value="ECO:0007669"/>
    <property type="project" value="UniProtKB-UniRule"/>
</dbReference>
<dbReference type="AlphaFoldDB" id="A0AAE2ZJ56"/>
<comment type="caution">
    <text evidence="11">The sequence shown here is derived from an EMBL/GenBank/DDBJ whole genome shotgun (WGS) entry which is preliminary data.</text>
</comment>
<sequence length="554" mass="61563">MSENRLTEIDLNEDMIAAAAESKAWPFEEARKLVKRYEKSGYPERILFETGYGPSGLPHIGTFGEVARTSMVRHAFRVLTRDAAPTKILCFSDDMDGLRKVPDNVPNREMMETWLGKPLSRVPDPFSDDGVSFGAANNARLRAFLDRFGFDYEFASATDYYTSGRFDEALMRMLAVYDEVMAIILPTLGEERRATYSPFLPICPRTGVVLQVPMIARNPEAGTVTYVDPETGEEVETAVTGGKVKCQWKADWALRWFALGVDYEMAGKDLIDSVTLSSKVCRALGGPPPEGFNYELFLDENGQKISKSKGNGLTIDDWLTYASEESLALYMFQKPKTAKKLYFDVIPKAVDEYFTFLSAYGRQDWRTRLNNPVWHMHDGNPPAIDNPVPFAMLLNLVSASNAENSDVLWGYITRYAPGVTAENHPQLAQLVGYAIRYFHDFVKPTKVFRPADDVEQAALRGIDEKLAGLASDADGQVIQNAILDVARAIERYQDASKKGPDGGVGVSGSFFQMLYQVLLGQERGPRFGSFVALYGIDETRALVQKALAGELAAA</sequence>
<dbReference type="PROSITE" id="PS00178">
    <property type="entry name" value="AA_TRNA_LIGASE_I"/>
    <property type="match status" value="1"/>
</dbReference>
<keyword evidence="7 10" id="KW-0648">Protein biosynthesis</keyword>
<dbReference type="Proteomes" id="UP001196509">
    <property type="component" value="Unassembled WGS sequence"/>
</dbReference>
<evidence type="ECO:0000256" key="4">
    <source>
        <dbReference type="ARBA" id="ARBA00022598"/>
    </source>
</evidence>
<protein>
    <recommendedName>
        <fullName evidence="10">Lysine--tRNA ligase</fullName>
        <ecNumber evidence="10">6.1.1.6</ecNumber>
    </recommendedName>
    <alternativeName>
        <fullName evidence="10">Lysyl-tRNA synthetase</fullName>
        <shortName evidence="10">LysRS</shortName>
    </alternativeName>
</protein>
<reference evidence="11" key="1">
    <citation type="submission" date="2021-08" db="EMBL/GenBank/DDBJ databases">
        <title>Hoeflea bacterium WL0058 sp. nov., isolated from the sediment.</title>
        <authorList>
            <person name="Wang L."/>
            <person name="Zhang D."/>
        </authorList>
    </citation>
    <scope>NUCLEOTIDE SEQUENCE</scope>
    <source>
        <strain evidence="11">WL0058</strain>
    </source>
</reference>